<accession>A0A3M7R585</accession>
<dbReference type="AlphaFoldDB" id="A0A3M7R585"/>
<gene>
    <name evidence="1" type="ORF">BpHYR1_013698</name>
</gene>
<keyword evidence="2" id="KW-1185">Reference proteome</keyword>
<dbReference type="Proteomes" id="UP000276133">
    <property type="component" value="Unassembled WGS sequence"/>
</dbReference>
<comment type="caution">
    <text evidence="1">The sequence shown here is derived from an EMBL/GenBank/DDBJ whole genome shotgun (WGS) entry which is preliminary data.</text>
</comment>
<proteinExistence type="predicted"/>
<evidence type="ECO:0000313" key="2">
    <source>
        <dbReference type="Proteomes" id="UP000276133"/>
    </source>
</evidence>
<dbReference type="EMBL" id="REGN01004183">
    <property type="protein sequence ID" value="RNA18716.1"/>
    <property type="molecule type" value="Genomic_DNA"/>
</dbReference>
<sequence>MFGKHDEITKIKNLRLMACIYKIYTKKVYDVKKIVQNERLNQVPFKNATSCEGIKFLNEIIKRVFKSSQVLS</sequence>
<organism evidence="1 2">
    <name type="scientific">Brachionus plicatilis</name>
    <name type="common">Marine rotifer</name>
    <name type="synonym">Brachionus muelleri</name>
    <dbReference type="NCBI Taxonomy" id="10195"/>
    <lineage>
        <taxon>Eukaryota</taxon>
        <taxon>Metazoa</taxon>
        <taxon>Spiralia</taxon>
        <taxon>Gnathifera</taxon>
        <taxon>Rotifera</taxon>
        <taxon>Eurotatoria</taxon>
        <taxon>Monogononta</taxon>
        <taxon>Pseudotrocha</taxon>
        <taxon>Ploima</taxon>
        <taxon>Brachionidae</taxon>
        <taxon>Brachionus</taxon>
    </lineage>
</organism>
<reference evidence="1 2" key="1">
    <citation type="journal article" date="2018" name="Sci. Rep.">
        <title>Genomic signatures of local adaptation to the degree of environmental predictability in rotifers.</title>
        <authorList>
            <person name="Franch-Gras L."/>
            <person name="Hahn C."/>
            <person name="Garcia-Roger E.M."/>
            <person name="Carmona M.J."/>
            <person name="Serra M."/>
            <person name="Gomez A."/>
        </authorList>
    </citation>
    <scope>NUCLEOTIDE SEQUENCE [LARGE SCALE GENOMIC DNA]</scope>
    <source>
        <strain evidence="1">HYR1</strain>
    </source>
</reference>
<protein>
    <submittedName>
        <fullName evidence="1">Uncharacterized protein</fullName>
    </submittedName>
</protein>
<name>A0A3M7R585_BRAPC</name>
<evidence type="ECO:0000313" key="1">
    <source>
        <dbReference type="EMBL" id="RNA18716.1"/>
    </source>
</evidence>